<dbReference type="GO" id="GO:0004497">
    <property type="term" value="F:monooxygenase activity"/>
    <property type="evidence" value="ECO:0007669"/>
    <property type="project" value="UniProtKB-KW"/>
</dbReference>
<dbReference type="PRINTS" id="PR00463">
    <property type="entry name" value="EP450I"/>
</dbReference>
<keyword evidence="16" id="KW-1185">Reference proteome</keyword>
<dbReference type="Pfam" id="PF00067">
    <property type="entry name" value="p450"/>
    <property type="match status" value="1"/>
</dbReference>
<dbReference type="InterPro" id="IPR036396">
    <property type="entry name" value="Cyt_P450_sf"/>
</dbReference>
<feature type="binding site" description="axial binding residue" evidence="13">
    <location>
        <position position="476"/>
    </location>
    <ligand>
        <name>heme</name>
        <dbReference type="ChEBI" id="CHEBI:30413"/>
    </ligand>
    <ligandPart>
        <name>Fe</name>
        <dbReference type="ChEBI" id="CHEBI:18248"/>
    </ligandPart>
</feature>
<evidence type="ECO:0000256" key="13">
    <source>
        <dbReference type="PIRSR" id="PIRSR602401-1"/>
    </source>
</evidence>
<dbReference type="EMBL" id="JARJLG010000152">
    <property type="protein sequence ID" value="KAJ7735832.1"/>
    <property type="molecule type" value="Genomic_DNA"/>
</dbReference>
<comment type="caution">
    <text evidence="15">The sequence shown here is derived from an EMBL/GenBank/DDBJ whole genome shotgun (WGS) entry which is preliminary data.</text>
</comment>
<sequence length="542" mass="61070">MSRQFVLPVAGTGLFYVLFHLVQIVYREIASPLRHMVGPRNPSLIFGNFQEMTCHGQEDPELTDKWRKEFGANFRFKGLFGISELHTSDLKAINHIMTNYSVYQKAPFDRANSSRLMGNGILSVDLEDHKRFRQISNPAFRVAQMRIITEVFMDKAVQLRDMWVNQVSREHDASRIDVLPWLRLTTLEIIGKAGFNYEFNALSGDGKPNELDQVLAQLFQSPLSGRYATFRTAQSLFPILGLMPLPGKKLFESARRRMYTIGHGILMRSKAALKASDAGKTLSGKRDLLSVLLKANLSADVPENQRLTDQELVSQIPTFFVAGHETTSTAAAWALHALSVNPAIQTKLRDEVLTISTDNPTMDELNSLTYLESVVRETMRIYAPIVFRHRMAMQDDVLPLSKACRDRDGKLHNTLLIPKGQTIYIPILAVNMDKETWGEDALEFKPERWADIPQDVTAIPNVWGNTLTFFAGPHSCIGFRFAVLELKALLFTIIRAFELEPGVAEGGIGRTAGTPQRPIVLAEGKKRSSLPLIVRPYDKQRF</sequence>
<keyword evidence="9" id="KW-0560">Oxidoreductase</keyword>
<evidence type="ECO:0000256" key="11">
    <source>
        <dbReference type="ARBA" id="ARBA00023033"/>
    </source>
</evidence>
<comment type="pathway">
    <text evidence="3">Secondary metabolite biosynthesis; terpenoid biosynthesis.</text>
</comment>
<keyword evidence="6 14" id="KW-0812">Transmembrane</keyword>
<evidence type="ECO:0000256" key="7">
    <source>
        <dbReference type="ARBA" id="ARBA00022723"/>
    </source>
</evidence>
<comment type="cofactor">
    <cofactor evidence="1 13">
        <name>heme</name>
        <dbReference type="ChEBI" id="CHEBI:30413"/>
    </cofactor>
</comment>
<keyword evidence="12 14" id="KW-0472">Membrane</keyword>
<dbReference type="GO" id="GO:0020037">
    <property type="term" value="F:heme binding"/>
    <property type="evidence" value="ECO:0007669"/>
    <property type="project" value="InterPro"/>
</dbReference>
<evidence type="ECO:0000256" key="10">
    <source>
        <dbReference type="ARBA" id="ARBA00023004"/>
    </source>
</evidence>
<accession>A0AAD7MWK3</accession>
<proteinExistence type="inferred from homology"/>
<dbReference type="GO" id="GO:0016020">
    <property type="term" value="C:membrane"/>
    <property type="evidence" value="ECO:0007669"/>
    <property type="project" value="UniProtKB-SubCell"/>
</dbReference>
<dbReference type="InterPro" id="IPR002401">
    <property type="entry name" value="Cyt_P450_E_grp-I"/>
</dbReference>
<evidence type="ECO:0000256" key="9">
    <source>
        <dbReference type="ARBA" id="ARBA00023002"/>
    </source>
</evidence>
<reference evidence="15" key="1">
    <citation type="submission" date="2023-03" db="EMBL/GenBank/DDBJ databases">
        <title>Massive genome expansion in bonnet fungi (Mycena s.s.) driven by repeated elements and novel gene families across ecological guilds.</title>
        <authorList>
            <consortium name="Lawrence Berkeley National Laboratory"/>
            <person name="Harder C.B."/>
            <person name="Miyauchi S."/>
            <person name="Viragh M."/>
            <person name="Kuo A."/>
            <person name="Thoen E."/>
            <person name="Andreopoulos B."/>
            <person name="Lu D."/>
            <person name="Skrede I."/>
            <person name="Drula E."/>
            <person name="Henrissat B."/>
            <person name="Morin E."/>
            <person name="Kohler A."/>
            <person name="Barry K."/>
            <person name="LaButti K."/>
            <person name="Morin E."/>
            <person name="Salamov A."/>
            <person name="Lipzen A."/>
            <person name="Mereny Z."/>
            <person name="Hegedus B."/>
            <person name="Baldrian P."/>
            <person name="Stursova M."/>
            <person name="Weitz H."/>
            <person name="Taylor A."/>
            <person name="Grigoriev I.V."/>
            <person name="Nagy L.G."/>
            <person name="Martin F."/>
            <person name="Kauserud H."/>
        </authorList>
    </citation>
    <scope>NUCLEOTIDE SEQUENCE</scope>
    <source>
        <strain evidence="15">CBHHK188m</strain>
    </source>
</reference>
<dbReference type="GO" id="GO:0005506">
    <property type="term" value="F:iron ion binding"/>
    <property type="evidence" value="ECO:0007669"/>
    <property type="project" value="InterPro"/>
</dbReference>
<evidence type="ECO:0000256" key="5">
    <source>
        <dbReference type="ARBA" id="ARBA00022617"/>
    </source>
</evidence>
<evidence type="ECO:0000256" key="14">
    <source>
        <dbReference type="SAM" id="Phobius"/>
    </source>
</evidence>
<dbReference type="Proteomes" id="UP001215280">
    <property type="component" value="Unassembled WGS sequence"/>
</dbReference>
<evidence type="ECO:0000256" key="4">
    <source>
        <dbReference type="ARBA" id="ARBA00010617"/>
    </source>
</evidence>
<dbReference type="PRINTS" id="PR00385">
    <property type="entry name" value="P450"/>
</dbReference>
<evidence type="ECO:0000256" key="8">
    <source>
        <dbReference type="ARBA" id="ARBA00022989"/>
    </source>
</evidence>
<dbReference type="GO" id="GO:0016705">
    <property type="term" value="F:oxidoreductase activity, acting on paired donors, with incorporation or reduction of molecular oxygen"/>
    <property type="evidence" value="ECO:0007669"/>
    <property type="project" value="InterPro"/>
</dbReference>
<dbReference type="InterPro" id="IPR050121">
    <property type="entry name" value="Cytochrome_P450_monoxygenase"/>
</dbReference>
<dbReference type="Gene3D" id="1.10.630.10">
    <property type="entry name" value="Cytochrome P450"/>
    <property type="match status" value="1"/>
</dbReference>
<evidence type="ECO:0000256" key="12">
    <source>
        <dbReference type="ARBA" id="ARBA00023136"/>
    </source>
</evidence>
<dbReference type="PANTHER" id="PTHR24305">
    <property type="entry name" value="CYTOCHROME P450"/>
    <property type="match status" value="1"/>
</dbReference>
<dbReference type="AlphaFoldDB" id="A0AAD7MWK3"/>
<evidence type="ECO:0000313" key="16">
    <source>
        <dbReference type="Proteomes" id="UP001215280"/>
    </source>
</evidence>
<evidence type="ECO:0000256" key="3">
    <source>
        <dbReference type="ARBA" id="ARBA00004721"/>
    </source>
</evidence>
<comment type="similarity">
    <text evidence="4">Belongs to the cytochrome P450 family.</text>
</comment>
<keyword evidence="8 14" id="KW-1133">Transmembrane helix</keyword>
<dbReference type="InterPro" id="IPR001128">
    <property type="entry name" value="Cyt_P450"/>
</dbReference>
<organism evidence="15 16">
    <name type="scientific">Mycena maculata</name>
    <dbReference type="NCBI Taxonomy" id="230809"/>
    <lineage>
        <taxon>Eukaryota</taxon>
        <taxon>Fungi</taxon>
        <taxon>Dikarya</taxon>
        <taxon>Basidiomycota</taxon>
        <taxon>Agaricomycotina</taxon>
        <taxon>Agaricomycetes</taxon>
        <taxon>Agaricomycetidae</taxon>
        <taxon>Agaricales</taxon>
        <taxon>Marasmiineae</taxon>
        <taxon>Mycenaceae</taxon>
        <taxon>Mycena</taxon>
    </lineage>
</organism>
<evidence type="ECO:0000256" key="2">
    <source>
        <dbReference type="ARBA" id="ARBA00004370"/>
    </source>
</evidence>
<keyword evidence="5 13" id="KW-0349">Heme</keyword>
<evidence type="ECO:0000256" key="6">
    <source>
        <dbReference type="ARBA" id="ARBA00022692"/>
    </source>
</evidence>
<keyword evidence="10 13" id="KW-0408">Iron</keyword>
<name>A0AAD7MWK3_9AGAR</name>
<protein>
    <submittedName>
        <fullName evidence="15">Cytochrome P450</fullName>
    </submittedName>
</protein>
<keyword evidence="11" id="KW-0503">Monooxygenase</keyword>
<keyword evidence="7 13" id="KW-0479">Metal-binding</keyword>
<evidence type="ECO:0000256" key="1">
    <source>
        <dbReference type="ARBA" id="ARBA00001971"/>
    </source>
</evidence>
<comment type="subcellular location">
    <subcellularLocation>
        <location evidence="2">Membrane</location>
    </subcellularLocation>
</comment>
<dbReference type="SUPFAM" id="SSF48264">
    <property type="entry name" value="Cytochrome P450"/>
    <property type="match status" value="1"/>
</dbReference>
<feature type="transmembrane region" description="Helical" evidence="14">
    <location>
        <begin position="6"/>
        <end position="26"/>
    </location>
</feature>
<gene>
    <name evidence="15" type="ORF">DFH07DRAFT_905797</name>
</gene>
<dbReference type="PANTHER" id="PTHR24305:SF166">
    <property type="entry name" value="CYTOCHROME P450 12A4, MITOCHONDRIAL-RELATED"/>
    <property type="match status" value="1"/>
</dbReference>
<evidence type="ECO:0000313" key="15">
    <source>
        <dbReference type="EMBL" id="KAJ7735832.1"/>
    </source>
</evidence>